<protein>
    <submittedName>
        <fullName evidence="1">Uncharacterized protein</fullName>
    </submittedName>
</protein>
<name>C0EJ02_9FIRM</name>
<evidence type="ECO:0000313" key="1">
    <source>
        <dbReference type="EMBL" id="EEG28467.1"/>
    </source>
</evidence>
<dbReference type="STRING" id="537013.CLOSTMETH_03848"/>
<sequence>MYWQYYLAWQSIIWSGKGAVQAVLRNPPALRTRAKQAARDTVLTAPAVPQTPVRTEGMEFREGKTSAVHK</sequence>
<reference evidence="1 2" key="2">
    <citation type="submission" date="2009-02" db="EMBL/GenBank/DDBJ databases">
        <title>Draft genome sequence of Clostridium methylpentosum (DSM 5476).</title>
        <authorList>
            <person name="Sudarsanam P."/>
            <person name="Ley R."/>
            <person name="Guruge J."/>
            <person name="Turnbaugh P.J."/>
            <person name="Mahowald M."/>
            <person name="Liep D."/>
            <person name="Gordon J."/>
        </authorList>
    </citation>
    <scope>NUCLEOTIDE SEQUENCE [LARGE SCALE GENOMIC DNA]</scope>
    <source>
        <strain evidence="1 2">DSM 5476</strain>
    </source>
</reference>
<comment type="caution">
    <text evidence="1">The sequence shown here is derived from an EMBL/GenBank/DDBJ whole genome shotgun (WGS) entry which is preliminary data.</text>
</comment>
<dbReference type="EMBL" id="ACEC01000136">
    <property type="protein sequence ID" value="EEG28467.1"/>
    <property type="molecule type" value="Genomic_DNA"/>
</dbReference>
<gene>
    <name evidence="1" type="ORF">CLOSTMETH_03848</name>
</gene>
<dbReference type="AlphaFoldDB" id="C0EJ02"/>
<reference evidence="1 2" key="1">
    <citation type="submission" date="2009-01" db="EMBL/GenBank/DDBJ databases">
        <authorList>
            <person name="Fulton L."/>
            <person name="Clifton S."/>
            <person name="Fulton B."/>
            <person name="Xu J."/>
            <person name="Minx P."/>
            <person name="Pepin K.H."/>
            <person name="Johnson M."/>
            <person name="Bhonagiri V."/>
            <person name="Nash W.E."/>
            <person name="Mardis E.R."/>
            <person name="Wilson R.K."/>
        </authorList>
    </citation>
    <scope>NUCLEOTIDE SEQUENCE [LARGE SCALE GENOMIC DNA]</scope>
    <source>
        <strain evidence="1 2">DSM 5476</strain>
    </source>
</reference>
<accession>C0EJ02</accession>
<proteinExistence type="predicted"/>
<evidence type="ECO:0000313" key="2">
    <source>
        <dbReference type="Proteomes" id="UP000003340"/>
    </source>
</evidence>
<dbReference type="Proteomes" id="UP000003340">
    <property type="component" value="Unassembled WGS sequence"/>
</dbReference>
<organism evidence="1 2">
    <name type="scientific">[Clostridium] methylpentosum DSM 5476</name>
    <dbReference type="NCBI Taxonomy" id="537013"/>
    <lineage>
        <taxon>Bacteria</taxon>
        <taxon>Bacillati</taxon>
        <taxon>Bacillota</taxon>
        <taxon>Clostridia</taxon>
        <taxon>Eubacteriales</taxon>
        <taxon>Oscillospiraceae</taxon>
        <taxon>Oscillospiraceae incertae sedis</taxon>
    </lineage>
</organism>
<keyword evidence="2" id="KW-1185">Reference proteome</keyword>
<dbReference type="HOGENOM" id="CLU_2750670_0_0_9"/>